<reference evidence="6 8" key="1">
    <citation type="journal article" date="2007" name="Science">
        <title>Draft genome of the filarial nematode parasite Brugia malayi.</title>
        <authorList>
            <person name="Ghedin E."/>
            <person name="Wang S."/>
            <person name="Spiro D."/>
            <person name="Caler E."/>
            <person name="Zhao Q."/>
            <person name="Crabtree J."/>
            <person name="Allen J.E."/>
            <person name="Delcher A.L."/>
            <person name="Guiliano D.B."/>
            <person name="Miranda-Saavedra D."/>
            <person name="Angiuoli S.V."/>
            <person name="Creasy T."/>
            <person name="Amedeo P."/>
            <person name="Haas B."/>
            <person name="El-Sayed N.M."/>
            <person name="Wortman J.R."/>
            <person name="Feldblyum T."/>
            <person name="Tallon L."/>
            <person name="Schatz M."/>
            <person name="Shumway M."/>
            <person name="Koo H."/>
            <person name="Salzberg S.L."/>
            <person name="Schobel S."/>
            <person name="Pertea M."/>
            <person name="Pop M."/>
            <person name="White O."/>
            <person name="Barton G.J."/>
            <person name="Carlow C.K."/>
            <person name="Crawford M.J."/>
            <person name="Daub J."/>
            <person name="Dimmic M.W."/>
            <person name="Estes C.F."/>
            <person name="Foster J.M."/>
            <person name="Ganatra M."/>
            <person name="Gregory W.F."/>
            <person name="Johnson N.M."/>
            <person name="Jin J."/>
            <person name="Komuniecki R."/>
            <person name="Korf I."/>
            <person name="Kumar S."/>
            <person name="Laney S."/>
            <person name="Li B.W."/>
            <person name="Li W."/>
            <person name="Lindblom T.H."/>
            <person name="Lustigman S."/>
            <person name="Ma D."/>
            <person name="Maina C.V."/>
            <person name="Martin D.M."/>
            <person name="McCarter J.P."/>
            <person name="McReynolds L."/>
            <person name="Mitreva M."/>
            <person name="Nutman T.B."/>
            <person name="Parkinson J."/>
            <person name="Peregrin-Alvarez J.M."/>
            <person name="Poole C."/>
            <person name="Ren Q."/>
            <person name="Saunders L."/>
            <person name="Sluder A.E."/>
            <person name="Smith K."/>
            <person name="Stanke M."/>
            <person name="Unnasch T.R."/>
            <person name="Ware J."/>
            <person name="Wei A.D."/>
            <person name="Weil G."/>
            <person name="Williams D.J."/>
            <person name="Zhang Y."/>
            <person name="Williams S.A."/>
            <person name="Fraser-Liggett C."/>
            <person name="Slatko B."/>
            <person name="Blaxter M.L."/>
            <person name="Scott A.L."/>
        </authorList>
    </citation>
    <scope>NUCLEOTIDE SEQUENCE</scope>
    <source>
        <strain evidence="6 8">FR3</strain>
    </source>
</reference>
<dbReference type="Pfam" id="PF02312">
    <property type="entry name" value="CBF_beta"/>
    <property type="match status" value="1"/>
</dbReference>
<dbReference type="AlphaFoldDB" id="A0A0K0IVS6"/>
<accession>A0A4E9FE72</accession>
<evidence type="ECO:0000313" key="6">
    <source>
        <dbReference type="EMBL" id="CDQ01779.1"/>
    </source>
</evidence>
<dbReference type="Gene3D" id="2.40.250.10">
    <property type="entry name" value="Core binding factor, beta subunit"/>
    <property type="match status" value="1"/>
</dbReference>
<dbReference type="SUPFAM" id="SSF50723">
    <property type="entry name" value="Core binding factor beta, CBF"/>
    <property type="match status" value="1"/>
</dbReference>
<dbReference type="KEGG" id="bmy:BM_BM12787"/>
<dbReference type="Proteomes" id="UP000006672">
    <property type="component" value="Unassembled WGS sequence"/>
</dbReference>
<sequence length="231" mass="26097">MIGLWKDNGYQQTYHSCQLRKEEVKRGKRKAVAEQQDGYRRRQDSADDNSGSMGGALISPAIVAAARYAVMVAAAIRQQMRCCMPAVVDNQLQKFENDPEIRQLVGPSQIAFSGLPHAPPVERRNALLQSCTDQQQPRLPITFTQFGYNSDFPLSSCTIGQEEITFESRFILNGVCVILRGILNRELMTGSSTLQFDEQKAAEEELHRQQAMQQYGDRIQAIRQRFNLPQS</sequence>
<evidence type="ECO:0000313" key="7">
    <source>
        <dbReference type="EMBL" id="VIO95211.1"/>
    </source>
</evidence>
<feature type="transmembrane region" description="Helical" evidence="5">
    <location>
        <begin position="57"/>
        <end position="76"/>
    </location>
</feature>
<evidence type="ECO:0000256" key="4">
    <source>
        <dbReference type="SAM" id="MobiDB-lite"/>
    </source>
</evidence>
<dbReference type="PANTHER" id="PTHR10276:SF3">
    <property type="entry name" value="CORE-BINDING FACTOR SUBUNIT BETA"/>
    <property type="match status" value="1"/>
</dbReference>
<dbReference type="InterPro" id="IPR036552">
    <property type="entry name" value="CBF_bsu_sf"/>
</dbReference>
<organism evidence="6">
    <name type="scientific">Brugia malayi</name>
    <name type="common">Filarial nematode worm</name>
    <dbReference type="NCBI Taxonomy" id="6279"/>
    <lineage>
        <taxon>Eukaryota</taxon>
        <taxon>Metazoa</taxon>
        <taxon>Ecdysozoa</taxon>
        <taxon>Nematoda</taxon>
        <taxon>Chromadorea</taxon>
        <taxon>Rhabditida</taxon>
        <taxon>Spirurina</taxon>
        <taxon>Spiruromorpha</taxon>
        <taxon>Filarioidea</taxon>
        <taxon>Onchocercidae</taxon>
        <taxon>Brugia</taxon>
    </lineage>
</organism>
<keyword evidence="5" id="KW-0812">Transmembrane</keyword>
<feature type="region of interest" description="Disordered" evidence="4">
    <location>
        <begin position="25"/>
        <end position="52"/>
    </location>
</feature>
<protein>
    <submittedName>
        <fullName evidence="6 9">Bm12787</fullName>
    </submittedName>
</protein>
<dbReference type="CTD" id="6096510"/>
<dbReference type="OrthoDB" id="10026505at2759"/>
<dbReference type="GO" id="GO:0016513">
    <property type="term" value="C:core-binding factor complex"/>
    <property type="evidence" value="ECO:0007669"/>
    <property type="project" value="TreeGrafter"/>
</dbReference>
<dbReference type="RefSeq" id="XP_001893045.1">
    <property type="nucleotide sequence ID" value="XM_001893010.1"/>
</dbReference>
<proteinExistence type="inferred from homology"/>
<evidence type="ECO:0000313" key="10">
    <source>
        <dbReference type="WormBase" id="Bm12787"/>
    </source>
</evidence>
<dbReference type="STRING" id="6279.A0A0K0IVS6"/>
<dbReference type="GO" id="GO:0043565">
    <property type="term" value="F:sequence-specific DNA binding"/>
    <property type="evidence" value="ECO:0007669"/>
    <property type="project" value="TreeGrafter"/>
</dbReference>
<comment type="subcellular location">
    <subcellularLocation>
        <location evidence="1">Nucleus</location>
    </subcellularLocation>
</comment>
<dbReference type="GeneID" id="6096510"/>
<evidence type="ECO:0000313" key="9">
    <source>
        <dbReference type="WBParaSite" id="Bm12787.1"/>
    </source>
</evidence>
<evidence type="ECO:0000256" key="3">
    <source>
        <dbReference type="ARBA" id="ARBA00025734"/>
    </source>
</evidence>
<dbReference type="OMA" id="CTVGQEE"/>
<evidence type="ECO:0000313" key="8">
    <source>
        <dbReference type="Proteomes" id="UP000006672"/>
    </source>
</evidence>
<dbReference type="WormBase" id="Bm12787">
    <property type="protein sequence ID" value="BM00250"/>
    <property type="gene ID" value="WBGene00233048"/>
</dbReference>
<keyword evidence="5" id="KW-0472">Membrane</keyword>
<keyword evidence="2" id="KW-0539">Nucleus</keyword>
<dbReference type="WBParaSite" id="Bm12787.1">
    <property type="protein sequence ID" value="Bm12787.1"/>
    <property type="gene ID" value="WBGene00233048"/>
</dbReference>
<comment type="similarity">
    <text evidence="3">Belongs to the CBF-beta family.</text>
</comment>
<dbReference type="GO" id="GO:0003713">
    <property type="term" value="F:transcription coactivator activity"/>
    <property type="evidence" value="ECO:0007669"/>
    <property type="project" value="InterPro"/>
</dbReference>
<evidence type="ECO:0000256" key="5">
    <source>
        <dbReference type="SAM" id="Phobius"/>
    </source>
</evidence>
<dbReference type="EMBL" id="CAAKNF010000194">
    <property type="protein sequence ID" value="VIO95211.1"/>
    <property type="molecule type" value="Genomic_DNA"/>
</dbReference>
<keyword evidence="5" id="KW-1133">Transmembrane helix</keyword>
<dbReference type="InterPro" id="IPR003417">
    <property type="entry name" value="CBF_beta"/>
</dbReference>
<reference evidence="9" key="4">
    <citation type="submission" date="2019-12" db="UniProtKB">
        <authorList>
            <consortium name="WormBaseParasite"/>
        </authorList>
    </citation>
    <scope>IDENTIFICATION</scope>
</reference>
<reference evidence="6" key="2">
    <citation type="submission" date="2012-12" db="EMBL/GenBank/DDBJ databases">
        <authorList>
            <person name="Gao Y.W."/>
            <person name="Fan S.T."/>
            <person name="Sun H.T."/>
            <person name="Wang Z."/>
            <person name="Gao X.L."/>
            <person name="Li Y.G."/>
            <person name="Wang T.C."/>
            <person name="Zhang K."/>
            <person name="Xu W.W."/>
            <person name="Yu Z.J."/>
            <person name="Xia X.Z."/>
        </authorList>
    </citation>
    <scope>NUCLEOTIDE SEQUENCE</scope>
    <source>
        <strain evidence="6">FR3</strain>
    </source>
</reference>
<evidence type="ECO:0000256" key="1">
    <source>
        <dbReference type="ARBA" id="ARBA00004123"/>
    </source>
</evidence>
<dbReference type="EMBL" id="LN857023">
    <property type="protein sequence ID" value="CDQ01779.1"/>
    <property type="molecule type" value="Genomic_DNA"/>
</dbReference>
<dbReference type="GO" id="GO:0006357">
    <property type="term" value="P:regulation of transcription by RNA polymerase II"/>
    <property type="evidence" value="ECO:0007669"/>
    <property type="project" value="TreeGrafter"/>
</dbReference>
<evidence type="ECO:0000256" key="2">
    <source>
        <dbReference type="ARBA" id="ARBA00023242"/>
    </source>
</evidence>
<keyword evidence="8" id="KW-1185">Reference proteome</keyword>
<gene>
    <name evidence="7 9" type="primary">Bma-bro-1</name>
    <name evidence="6 10" type="ORF">Bm12787</name>
    <name evidence="7" type="ORF">BM_BM12787</name>
    <name evidence="6" type="ORF">BM_Bm12787</name>
</gene>
<accession>A0A0K0IVS6</accession>
<reference evidence="7" key="3">
    <citation type="submission" date="2019-04" db="EMBL/GenBank/DDBJ databases">
        <authorList>
            <person name="Howe K."/>
            <person name="Paulini M."/>
            <person name="Williams G."/>
        </authorList>
    </citation>
    <scope>NUCLEOTIDE SEQUENCE [LARGE SCALE GENOMIC DNA]</scope>
    <source>
        <strain evidence="7">FR3</strain>
    </source>
</reference>
<name>A0A0K0IVS6_BRUMA</name>
<dbReference type="PANTHER" id="PTHR10276">
    <property type="entry name" value="CORE-BINDING FACTOR, BETA SUBUNIT"/>
    <property type="match status" value="1"/>
</dbReference>